<dbReference type="InterPro" id="IPR012171">
    <property type="entry name" value="Fatty_acid_desaturase"/>
</dbReference>
<feature type="transmembrane region" description="Helical" evidence="1">
    <location>
        <begin position="95"/>
        <end position="114"/>
    </location>
</feature>
<dbReference type="Proteomes" id="UP000567179">
    <property type="component" value="Unassembled WGS sequence"/>
</dbReference>
<proteinExistence type="predicted"/>
<gene>
    <name evidence="3" type="ORF">D9619_009540</name>
</gene>
<dbReference type="GO" id="GO:0016491">
    <property type="term" value="F:oxidoreductase activity"/>
    <property type="evidence" value="ECO:0007669"/>
    <property type="project" value="InterPro"/>
</dbReference>
<dbReference type="InterPro" id="IPR005804">
    <property type="entry name" value="FA_desaturase_dom"/>
</dbReference>
<protein>
    <recommendedName>
        <fullName evidence="2">Fatty acid desaturase domain-containing protein</fullName>
    </recommendedName>
</protein>
<evidence type="ECO:0000313" key="4">
    <source>
        <dbReference type="Proteomes" id="UP000567179"/>
    </source>
</evidence>
<feature type="transmembrane region" description="Helical" evidence="1">
    <location>
        <begin position="126"/>
        <end position="147"/>
    </location>
</feature>
<feature type="transmembrane region" description="Helical" evidence="1">
    <location>
        <begin position="248"/>
        <end position="272"/>
    </location>
</feature>
<keyword evidence="4" id="KW-1185">Reference proteome</keyword>
<dbReference type="AlphaFoldDB" id="A0A8H5BL84"/>
<organism evidence="3 4">
    <name type="scientific">Psilocybe cf. subviscida</name>
    <dbReference type="NCBI Taxonomy" id="2480587"/>
    <lineage>
        <taxon>Eukaryota</taxon>
        <taxon>Fungi</taxon>
        <taxon>Dikarya</taxon>
        <taxon>Basidiomycota</taxon>
        <taxon>Agaricomycotina</taxon>
        <taxon>Agaricomycetes</taxon>
        <taxon>Agaricomycetidae</taxon>
        <taxon>Agaricales</taxon>
        <taxon>Agaricineae</taxon>
        <taxon>Strophariaceae</taxon>
        <taxon>Psilocybe</taxon>
    </lineage>
</organism>
<dbReference type="GO" id="GO:0006629">
    <property type="term" value="P:lipid metabolic process"/>
    <property type="evidence" value="ECO:0007669"/>
    <property type="project" value="InterPro"/>
</dbReference>
<evidence type="ECO:0000259" key="2">
    <source>
        <dbReference type="Pfam" id="PF00487"/>
    </source>
</evidence>
<dbReference type="OrthoDB" id="1461976at2759"/>
<dbReference type="PANTHER" id="PTHR32100">
    <property type="entry name" value="OMEGA-6 FATTY ACID DESATURASE, CHLOROPLASTIC"/>
    <property type="match status" value="1"/>
</dbReference>
<reference evidence="3 4" key="1">
    <citation type="journal article" date="2020" name="ISME J.">
        <title>Uncovering the hidden diversity of litter-decomposition mechanisms in mushroom-forming fungi.</title>
        <authorList>
            <person name="Floudas D."/>
            <person name="Bentzer J."/>
            <person name="Ahren D."/>
            <person name="Johansson T."/>
            <person name="Persson P."/>
            <person name="Tunlid A."/>
        </authorList>
    </citation>
    <scope>NUCLEOTIDE SEQUENCE [LARGE SCALE GENOMIC DNA]</scope>
    <source>
        <strain evidence="3 4">CBS 101986</strain>
    </source>
</reference>
<feature type="domain" description="Fatty acid desaturase" evidence="2">
    <location>
        <begin position="95"/>
        <end position="371"/>
    </location>
</feature>
<keyword evidence="1" id="KW-1133">Transmembrane helix</keyword>
<accession>A0A8H5BL84</accession>
<dbReference type="Pfam" id="PF00487">
    <property type="entry name" value="FA_desaturase"/>
    <property type="match status" value="1"/>
</dbReference>
<keyword evidence="1" id="KW-0472">Membrane</keyword>
<comment type="caution">
    <text evidence="3">The sequence shown here is derived from an EMBL/GenBank/DDBJ whole genome shotgun (WGS) entry which is preliminary data.</text>
</comment>
<dbReference type="EMBL" id="JAACJJ010000015">
    <property type="protein sequence ID" value="KAF5325290.1"/>
    <property type="molecule type" value="Genomic_DNA"/>
</dbReference>
<evidence type="ECO:0000256" key="1">
    <source>
        <dbReference type="SAM" id="Phobius"/>
    </source>
</evidence>
<evidence type="ECO:0000313" key="3">
    <source>
        <dbReference type="EMBL" id="KAF5325290.1"/>
    </source>
</evidence>
<name>A0A8H5BL84_9AGAR</name>
<keyword evidence="1" id="KW-0812">Transmembrane</keyword>
<sequence>MWFQIFQDGPEYEARKRKGTFSPPALSLKTLHDAVPRHLHSPSTLKSLIYIARHITFTYALYRCGLSINSLCSVIPAKSSTTAGRLIRHCIRPTLWLLYWGFQGLTFAGLWALGHEAGHNALSSSRAINTMIGVVVHTFVLTPYHAWRLTHQTHHKSTNNLERDETYIPPTRKDHNISNGKVAVQMDYAELLEETPTFTLFKMFVRQFFGFQLYLIYNRKGNPRYPVGTSHYKPSSTLFKPKHRIHVITSNCCIVVMLILLTSCGCFAGWSYVWRHYLLPWLWAHNWHVPFLSLSFWHSDPTIPYYRRDQWTFARGALATVDRPLFGWVGRVFLHNISSDHVAHHFFPAIPFYNLPEVTDAIKPVLGEYYNYDSTPALYALWRSFTQCRFVESEGGIVFFKNQFGQSIIEPAPVFANSSSVEL</sequence>